<name>A0A150XU45_9BACT</name>
<organism evidence="1 2">
    <name type="scientific">Roseivirga echinicomitans</name>
    <dbReference type="NCBI Taxonomy" id="296218"/>
    <lineage>
        <taxon>Bacteria</taxon>
        <taxon>Pseudomonadati</taxon>
        <taxon>Bacteroidota</taxon>
        <taxon>Cytophagia</taxon>
        <taxon>Cytophagales</taxon>
        <taxon>Roseivirgaceae</taxon>
        <taxon>Roseivirga</taxon>
    </lineage>
</organism>
<reference evidence="1 2" key="1">
    <citation type="submission" date="2016-01" db="EMBL/GenBank/DDBJ databases">
        <title>Genome sequencing of Roseivirga echinicomitans KMM 6058.</title>
        <authorList>
            <person name="Selvaratnam C."/>
            <person name="Thevarajoo S."/>
            <person name="Goh K.M."/>
            <person name="Ee R."/>
            <person name="Chan K.-G."/>
            <person name="Chong C.S."/>
        </authorList>
    </citation>
    <scope>NUCLEOTIDE SEQUENCE [LARGE SCALE GENOMIC DNA]</scope>
    <source>
        <strain evidence="1 2">KMM 6058</strain>
    </source>
</reference>
<keyword evidence="2" id="KW-1185">Reference proteome</keyword>
<evidence type="ECO:0000313" key="1">
    <source>
        <dbReference type="EMBL" id="KYG82243.1"/>
    </source>
</evidence>
<accession>A0A150XU45</accession>
<dbReference type="AlphaFoldDB" id="A0A150XU45"/>
<dbReference type="EMBL" id="LRDB01000004">
    <property type="protein sequence ID" value="KYG82243.1"/>
    <property type="molecule type" value="Genomic_DNA"/>
</dbReference>
<proteinExistence type="predicted"/>
<comment type="caution">
    <text evidence="1">The sequence shown here is derived from an EMBL/GenBank/DDBJ whole genome shotgun (WGS) entry which is preliminary data.</text>
</comment>
<dbReference type="Proteomes" id="UP000075615">
    <property type="component" value="Unassembled WGS sequence"/>
</dbReference>
<gene>
    <name evidence="1" type="ORF">AWN68_15485</name>
</gene>
<sequence length="66" mass="7555">MAQDRAISKFLWGGILLVVGEEMATPLTIGYKARLENHLPLLLSTKSFRSLQRNLFTYHKQTSLCF</sequence>
<evidence type="ECO:0000313" key="2">
    <source>
        <dbReference type="Proteomes" id="UP000075615"/>
    </source>
</evidence>
<protein>
    <submittedName>
        <fullName evidence="1">Uncharacterized protein</fullName>
    </submittedName>
</protein>